<sequence>MTKMMTKMNHIGDSTVTHSTCTPTRSRFCATKIAARPTNINTTQ</sequence>
<dbReference type="EMBL" id="UGQY01000002">
    <property type="protein sequence ID" value="STZ87670.1"/>
    <property type="molecule type" value="Genomic_DNA"/>
</dbReference>
<proteinExistence type="predicted"/>
<reference evidence="1 2" key="1">
    <citation type="submission" date="2018-06" db="EMBL/GenBank/DDBJ databases">
        <authorList>
            <consortium name="Pathogen Informatics"/>
            <person name="Doyle S."/>
        </authorList>
    </citation>
    <scope>NUCLEOTIDE SEQUENCE [LARGE SCALE GENOMIC DNA]</scope>
    <source>
        <strain evidence="1 2">NCTC1542</strain>
    </source>
</reference>
<evidence type="ECO:0000313" key="2">
    <source>
        <dbReference type="Proteomes" id="UP000255389"/>
    </source>
</evidence>
<protein>
    <submittedName>
        <fullName evidence="1">Uncharacterized protein</fullName>
    </submittedName>
</protein>
<dbReference type="Proteomes" id="UP000255389">
    <property type="component" value="Unassembled WGS sequence"/>
</dbReference>
<evidence type="ECO:0000313" key="1">
    <source>
        <dbReference type="EMBL" id="STZ87670.1"/>
    </source>
</evidence>
<organism evidence="1 2">
    <name type="scientific">Mycolicibacterium fortuitum</name>
    <name type="common">Mycobacterium fortuitum</name>
    <dbReference type="NCBI Taxonomy" id="1766"/>
    <lineage>
        <taxon>Bacteria</taxon>
        <taxon>Bacillati</taxon>
        <taxon>Actinomycetota</taxon>
        <taxon>Actinomycetes</taxon>
        <taxon>Mycobacteriales</taxon>
        <taxon>Mycobacteriaceae</taxon>
        <taxon>Mycolicibacterium</taxon>
    </lineage>
</organism>
<gene>
    <name evidence="1" type="ORF">NCTC1542_02440</name>
</gene>
<accession>A0A378UUK4</accession>
<name>A0A378UUK4_MYCFO</name>
<dbReference type="AlphaFoldDB" id="A0A378UUK4"/>